<protein>
    <recommendedName>
        <fullName evidence="4">YqeG family HAD IIIA-type phosphatase</fullName>
    </recommendedName>
</protein>
<keyword evidence="3" id="KW-1185">Reference proteome</keyword>
<dbReference type="InterPro" id="IPR010021">
    <property type="entry name" value="PGPP1/Gep4"/>
</dbReference>
<dbReference type="STRING" id="474960.SAMN05216180_0818"/>
<dbReference type="Gene3D" id="3.40.50.1000">
    <property type="entry name" value="HAD superfamily/HAD-like"/>
    <property type="match status" value="1"/>
</dbReference>
<dbReference type="InterPro" id="IPR036412">
    <property type="entry name" value="HAD-like_sf"/>
</dbReference>
<keyword evidence="1" id="KW-0378">Hydrolase</keyword>
<dbReference type="PANTHER" id="PTHR43316">
    <property type="entry name" value="HYDROLASE, HALOACID DELAHOGENASE-RELATED"/>
    <property type="match status" value="1"/>
</dbReference>
<dbReference type="InterPro" id="IPR006549">
    <property type="entry name" value="HAD-SF_hydro_IIIA"/>
</dbReference>
<dbReference type="InterPro" id="IPR006439">
    <property type="entry name" value="HAD-SF_hydro_IA"/>
</dbReference>
<accession>A0A1H7ZT54</accession>
<dbReference type="GO" id="GO:0008962">
    <property type="term" value="F:phosphatidylglycerophosphatase activity"/>
    <property type="evidence" value="ECO:0007669"/>
    <property type="project" value="InterPro"/>
</dbReference>
<dbReference type="AlphaFoldDB" id="A0A1H7ZT54"/>
<dbReference type="Proteomes" id="UP000199158">
    <property type="component" value="Unassembled WGS sequence"/>
</dbReference>
<reference evidence="2 3" key="1">
    <citation type="submission" date="2016-10" db="EMBL/GenBank/DDBJ databases">
        <authorList>
            <person name="de Groot N.N."/>
        </authorList>
    </citation>
    <scope>NUCLEOTIDE SEQUENCE [LARGE SCALE GENOMIC DNA]</scope>
    <source>
        <strain evidence="2 3">CGMCC 1.5070</strain>
    </source>
</reference>
<dbReference type="NCBIfam" id="TIGR01668">
    <property type="entry name" value="YqeG_hyp_ppase"/>
    <property type="match status" value="1"/>
</dbReference>
<dbReference type="Pfam" id="PF00702">
    <property type="entry name" value="Hydrolase"/>
    <property type="match status" value="1"/>
</dbReference>
<sequence length="171" mass="19222">MSIFYPYYSTKRAYDLTPQLLQSMKIKALLLDVDNTLTTHGNPVPDEKILDWLEIMKKSGIALMILSNNTHERVKPFAARLGLLFESSGAKPLPKGFRRCCERLGLPKSEVAIVGDQLFTDIAGANLFGMKSILVEPIELETGLLFFVKRVIERPILKAYHRGGRTKGETK</sequence>
<dbReference type="NCBIfam" id="TIGR01549">
    <property type="entry name" value="HAD-SF-IA-v1"/>
    <property type="match status" value="1"/>
</dbReference>
<proteinExistence type="predicted"/>
<dbReference type="RefSeq" id="WP_092751894.1">
    <property type="nucleotide sequence ID" value="NZ_FOCG01000001.1"/>
</dbReference>
<gene>
    <name evidence="2" type="ORF">SAMN05216180_0818</name>
</gene>
<dbReference type="InterPro" id="IPR023214">
    <property type="entry name" value="HAD_sf"/>
</dbReference>
<dbReference type="InterPro" id="IPR051540">
    <property type="entry name" value="S-2-haloacid_dehalogenase"/>
</dbReference>
<dbReference type="PANTHER" id="PTHR43316:SF3">
    <property type="entry name" value="HALOACID DEHALOGENASE, TYPE II (AFU_ORTHOLOGUE AFUA_2G07750)-RELATED"/>
    <property type="match status" value="1"/>
</dbReference>
<dbReference type="EMBL" id="FOCG01000001">
    <property type="protein sequence ID" value="SEM60557.1"/>
    <property type="molecule type" value="Genomic_DNA"/>
</dbReference>
<name>A0A1H7ZT54_9FIRM</name>
<dbReference type="NCBIfam" id="TIGR01662">
    <property type="entry name" value="HAD-SF-IIIA"/>
    <property type="match status" value="1"/>
</dbReference>
<organism evidence="2 3">
    <name type="scientific">Hydrogenoanaerobacterium saccharovorans</name>
    <dbReference type="NCBI Taxonomy" id="474960"/>
    <lineage>
        <taxon>Bacteria</taxon>
        <taxon>Bacillati</taxon>
        <taxon>Bacillota</taxon>
        <taxon>Clostridia</taxon>
        <taxon>Eubacteriales</taxon>
        <taxon>Oscillospiraceae</taxon>
        <taxon>Hydrogenoanaerobacterium</taxon>
    </lineage>
</organism>
<evidence type="ECO:0008006" key="4">
    <source>
        <dbReference type="Google" id="ProtNLM"/>
    </source>
</evidence>
<evidence type="ECO:0000313" key="2">
    <source>
        <dbReference type="EMBL" id="SEM60557.1"/>
    </source>
</evidence>
<evidence type="ECO:0000256" key="1">
    <source>
        <dbReference type="ARBA" id="ARBA00022801"/>
    </source>
</evidence>
<evidence type="ECO:0000313" key="3">
    <source>
        <dbReference type="Proteomes" id="UP000199158"/>
    </source>
</evidence>
<dbReference type="CDD" id="cd16416">
    <property type="entry name" value="HAD_BsYqeG-like"/>
    <property type="match status" value="1"/>
</dbReference>
<dbReference type="OrthoDB" id="9787572at2"/>
<dbReference type="SUPFAM" id="SSF56784">
    <property type="entry name" value="HAD-like"/>
    <property type="match status" value="1"/>
</dbReference>